<dbReference type="PROSITE" id="PS00162">
    <property type="entry name" value="ALPHA_CA_1"/>
    <property type="match status" value="1"/>
</dbReference>
<organism evidence="7">
    <name type="scientific">Triatoma infestans</name>
    <name type="common">Assassin bug</name>
    <dbReference type="NCBI Taxonomy" id="30076"/>
    <lineage>
        <taxon>Eukaryota</taxon>
        <taxon>Metazoa</taxon>
        <taxon>Ecdysozoa</taxon>
        <taxon>Arthropoda</taxon>
        <taxon>Hexapoda</taxon>
        <taxon>Insecta</taxon>
        <taxon>Pterygota</taxon>
        <taxon>Neoptera</taxon>
        <taxon>Paraneoptera</taxon>
        <taxon>Hemiptera</taxon>
        <taxon>Heteroptera</taxon>
        <taxon>Panheteroptera</taxon>
        <taxon>Cimicomorpha</taxon>
        <taxon>Reduviidae</taxon>
        <taxon>Triatominae</taxon>
        <taxon>Triatoma</taxon>
    </lineage>
</organism>
<comment type="catalytic activity">
    <reaction evidence="4">
        <text>hydrogencarbonate + H(+) = CO2 + H2O</text>
        <dbReference type="Rhea" id="RHEA:10748"/>
        <dbReference type="ChEBI" id="CHEBI:15377"/>
        <dbReference type="ChEBI" id="CHEBI:15378"/>
        <dbReference type="ChEBI" id="CHEBI:16526"/>
        <dbReference type="ChEBI" id="CHEBI:17544"/>
        <dbReference type="EC" id="4.2.1.1"/>
    </reaction>
</comment>
<dbReference type="PANTHER" id="PTHR18952:SF233">
    <property type="entry name" value="CARBONIC ANHYDRASE 14"/>
    <property type="match status" value="1"/>
</dbReference>
<evidence type="ECO:0000259" key="6">
    <source>
        <dbReference type="PROSITE" id="PS51144"/>
    </source>
</evidence>
<feature type="domain" description="Alpha-carbonic anhydrase" evidence="6">
    <location>
        <begin position="1"/>
        <end position="236"/>
    </location>
</feature>
<evidence type="ECO:0000256" key="5">
    <source>
        <dbReference type="SAM" id="MobiDB-lite"/>
    </source>
</evidence>
<dbReference type="GO" id="GO:0005737">
    <property type="term" value="C:cytoplasm"/>
    <property type="evidence" value="ECO:0007669"/>
    <property type="project" value="TreeGrafter"/>
</dbReference>
<dbReference type="Pfam" id="PF00194">
    <property type="entry name" value="Carb_anhydrase"/>
    <property type="match status" value="1"/>
</dbReference>
<dbReference type="PROSITE" id="PS51144">
    <property type="entry name" value="ALPHA_CA_2"/>
    <property type="match status" value="1"/>
</dbReference>
<comment type="cofactor">
    <cofactor evidence="4">
        <name>Zn(2+)</name>
        <dbReference type="ChEBI" id="CHEBI:29105"/>
    </cofactor>
</comment>
<dbReference type="AlphaFoldDB" id="A0A161MK01"/>
<feature type="region of interest" description="Disordered" evidence="5">
    <location>
        <begin position="272"/>
        <end position="306"/>
    </location>
</feature>
<name>A0A161MK01_TRIIF</name>
<proteinExistence type="inferred from homology"/>
<protein>
    <recommendedName>
        <fullName evidence="4">Carbonic anhydrase</fullName>
        <ecNumber evidence="4">4.2.1.1</ecNumber>
    </recommendedName>
</protein>
<evidence type="ECO:0000256" key="2">
    <source>
        <dbReference type="ARBA" id="ARBA00022723"/>
    </source>
</evidence>
<feature type="compositionally biased region" description="Basic residues" evidence="5">
    <location>
        <begin position="296"/>
        <end position="306"/>
    </location>
</feature>
<evidence type="ECO:0000256" key="3">
    <source>
        <dbReference type="ARBA" id="ARBA00022833"/>
    </source>
</evidence>
<dbReference type="EC" id="4.2.1.1" evidence="4"/>
<sequence length="306" mass="35171">MIYIRIPPLEWYNFTSTPESLKLTNTSYSVVLTGTWLHGEMPYITGGPLLEDYVFSQIHFHWGGIVQEDVPGKPNKNMWILSGSEHSVDDDQYPFEMHAVFRKRCCETHEAAKRVVDGIVIIVYLCADVTEEPNPNLEPVTKSIKEFFAPFTSVAVDTLPLGSILPMFTDDYLLYLGYMKYKCNHGIMWLITRQSFPISLYQLFKFQCVQNKHSHPITNPFRQVQSLDDRTMFLVNPSPNLESLIHFRDKDLLAAQDYWDEYSFDFKNTNFLEDKDGNNEGDEAGGAAVEKESADKKKKGKKGKKK</sequence>
<reference evidence="7" key="1">
    <citation type="submission" date="2016-04" db="EMBL/GenBank/DDBJ databases">
        <authorList>
            <person name="Calderon-Fernandez G.M.Sr."/>
        </authorList>
    </citation>
    <scope>NUCLEOTIDE SEQUENCE</scope>
    <source>
        <strain evidence="7">Int1</strain>
        <tissue evidence="7">Integument</tissue>
    </source>
</reference>
<dbReference type="SMART" id="SM01057">
    <property type="entry name" value="Carb_anhydrase"/>
    <property type="match status" value="1"/>
</dbReference>
<dbReference type="InterPro" id="IPR018338">
    <property type="entry name" value="Carbonic_anhydrase_a-class_CS"/>
</dbReference>
<dbReference type="PANTHER" id="PTHR18952">
    <property type="entry name" value="CARBONIC ANHYDRASE"/>
    <property type="match status" value="1"/>
</dbReference>
<keyword evidence="3 4" id="KW-0862">Zinc</keyword>
<dbReference type="InterPro" id="IPR023561">
    <property type="entry name" value="Carbonic_anhydrase_a-class"/>
</dbReference>
<dbReference type="InterPro" id="IPR001148">
    <property type="entry name" value="CA_dom"/>
</dbReference>
<dbReference type="GO" id="GO:0004089">
    <property type="term" value="F:carbonate dehydratase activity"/>
    <property type="evidence" value="ECO:0007669"/>
    <property type="project" value="UniProtKB-UniRule"/>
</dbReference>
<comment type="similarity">
    <text evidence="1 4">Belongs to the alpha-carbonic anhydrase family.</text>
</comment>
<evidence type="ECO:0000313" key="7">
    <source>
        <dbReference type="EMBL" id="JAS02476.1"/>
    </source>
</evidence>
<dbReference type="CDD" id="cd00326">
    <property type="entry name" value="alpha_CA"/>
    <property type="match status" value="1"/>
</dbReference>
<dbReference type="SUPFAM" id="SSF51069">
    <property type="entry name" value="Carbonic anhydrase"/>
    <property type="match status" value="1"/>
</dbReference>
<dbReference type="InterPro" id="IPR036398">
    <property type="entry name" value="CA_dom_sf"/>
</dbReference>
<dbReference type="Gene3D" id="3.10.200.10">
    <property type="entry name" value="Alpha carbonic anhydrase"/>
    <property type="match status" value="1"/>
</dbReference>
<reference evidence="7" key="2">
    <citation type="journal article" date="2017" name="J. Med. Entomol.">
        <title>Transcriptome Analysis of the Triatoma infestans (Hemiptera: Reduviidae) Integument.</title>
        <authorList>
            <person name="Calderon-Fernandez G.M."/>
            <person name="Moriconi D.E."/>
            <person name="Dulbecco A.B."/>
            <person name="Juarez M.P."/>
        </authorList>
    </citation>
    <scope>NUCLEOTIDE SEQUENCE</scope>
    <source>
        <strain evidence="7">Int1</strain>
        <tissue evidence="7">Integument</tissue>
    </source>
</reference>
<accession>A0A161MK01</accession>
<dbReference type="EMBL" id="GEMB01000658">
    <property type="protein sequence ID" value="JAS02476.1"/>
    <property type="molecule type" value="Transcribed_RNA"/>
</dbReference>
<evidence type="ECO:0000256" key="1">
    <source>
        <dbReference type="ARBA" id="ARBA00010718"/>
    </source>
</evidence>
<keyword evidence="2 4" id="KW-0479">Metal-binding</keyword>
<comment type="function">
    <text evidence="4">Reversible hydration of carbon dioxide.</text>
</comment>
<evidence type="ECO:0000256" key="4">
    <source>
        <dbReference type="RuleBase" id="RU367011"/>
    </source>
</evidence>
<dbReference type="GO" id="GO:0008270">
    <property type="term" value="F:zinc ion binding"/>
    <property type="evidence" value="ECO:0007669"/>
    <property type="project" value="UniProtKB-UniRule"/>
</dbReference>
<keyword evidence="4" id="KW-0456">Lyase</keyword>